<dbReference type="GeneID" id="54298550"/>
<dbReference type="Gene3D" id="3.40.50.1820">
    <property type="entry name" value="alpha/beta hydrolase"/>
    <property type="match status" value="1"/>
</dbReference>
<dbReference type="PANTHER" id="PTHR11559">
    <property type="entry name" value="CARBOXYLESTERASE"/>
    <property type="match status" value="1"/>
</dbReference>
<dbReference type="OrthoDB" id="408631at2759"/>
<keyword evidence="2 3" id="KW-0378">Hydrolase</keyword>
<sequence>MFQSSITKLLLLLLYLPSSSCAIDNGSDSAPIVTLDYGAFRGRHDAAYNITLFRRLPFGASTAGANRFRAPQPPEPVPNGSVYDADRPFDMCPQRTVNGSEDCLYLGLYARPWTDPRVKRPVLVVFYGGGFIQGSASFDVPPPMYPVLNASAENDFITVLPNYRTGAFGLLPGAALKDAPDADLNAGLLDQRAALQWVRKHIAAFGGDPDNVTIQGQSAGGGSVVAQALAQQQQDKKEERLFQRAWASSPFWPKTYRHDEPEAEALFAQLAERVGCADATTAAGTLACLKSADLQALREASLAIAGSHTFNTSSYTWAPIIDGDFLRAPLSATSRFESLDAAVVSYNSHEGENFVPGGLGSAAGSDGFNSSEAGFEAWLRGFLPRLSGPQRDEVRKLYPAAGEVEHLGWNASEARTRAGVVYRDVVLVCPGLRLARGTQAAETRKKAGQGDVQEMKNKNGKGYVIEYTSPPAKHGSDTVWWNKPSGMVYANASAMRTYEGYAGAMGRFFMAGDPNAGRDGGVPAMPEVGAAEEWVIGDEGRFETAGMGRLEERCAFWRGVGGGVPF</sequence>
<protein>
    <recommendedName>
        <fullName evidence="3">Carboxylic ester hydrolase</fullName>
        <ecNumber evidence="3">3.1.1.-</ecNumber>
    </recommendedName>
</protein>
<feature type="signal peptide" evidence="3">
    <location>
        <begin position="1"/>
        <end position="22"/>
    </location>
</feature>
<name>A0A6A6B5Z8_9PEZI</name>
<evidence type="ECO:0000313" key="6">
    <source>
        <dbReference type="Proteomes" id="UP000799438"/>
    </source>
</evidence>
<comment type="similarity">
    <text evidence="1 3">Belongs to the type-B carboxylesterase/lipase family.</text>
</comment>
<dbReference type="Proteomes" id="UP000799438">
    <property type="component" value="Unassembled WGS sequence"/>
</dbReference>
<organism evidence="5 6">
    <name type="scientific">Aplosporella prunicola CBS 121167</name>
    <dbReference type="NCBI Taxonomy" id="1176127"/>
    <lineage>
        <taxon>Eukaryota</taxon>
        <taxon>Fungi</taxon>
        <taxon>Dikarya</taxon>
        <taxon>Ascomycota</taxon>
        <taxon>Pezizomycotina</taxon>
        <taxon>Dothideomycetes</taxon>
        <taxon>Dothideomycetes incertae sedis</taxon>
        <taxon>Botryosphaeriales</taxon>
        <taxon>Aplosporellaceae</taxon>
        <taxon>Aplosporella</taxon>
    </lineage>
</organism>
<dbReference type="EC" id="3.1.1.-" evidence="3"/>
<feature type="domain" description="Carboxylesterase type B" evidence="4">
    <location>
        <begin position="30"/>
        <end position="441"/>
    </location>
</feature>
<dbReference type="InterPro" id="IPR019826">
    <property type="entry name" value="Carboxylesterase_B_AS"/>
</dbReference>
<dbReference type="AlphaFoldDB" id="A0A6A6B5Z8"/>
<feature type="chain" id="PRO_5025715247" description="Carboxylic ester hydrolase" evidence="3">
    <location>
        <begin position="23"/>
        <end position="566"/>
    </location>
</feature>
<proteinExistence type="inferred from homology"/>
<accession>A0A6A6B5Z8</accession>
<dbReference type="EMBL" id="ML995497">
    <property type="protein sequence ID" value="KAF2138201.1"/>
    <property type="molecule type" value="Genomic_DNA"/>
</dbReference>
<evidence type="ECO:0000256" key="3">
    <source>
        <dbReference type="RuleBase" id="RU361235"/>
    </source>
</evidence>
<dbReference type="PROSITE" id="PS00122">
    <property type="entry name" value="CARBOXYLESTERASE_B_1"/>
    <property type="match status" value="1"/>
</dbReference>
<dbReference type="InterPro" id="IPR050309">
    <property type="entry name" value="Type-B_Carboxylest/Lipase"/>
</dbReference>
<keyword evidence="3" id="KW-0732">Signal</keyword>
<evidence type="ECO:0000256" key="1">
    <source>
        <dbReference type="ARBA" id="ARBA00005964"/>
    </source>
</evidence>
<dbReference type="InterPro" id="IPR029058">
    <property type="entry name" value="AB_hydrolase_fold"/>
</dbReference>
<evidence type="ECO:0000259" key="4">
    <source>
        <dbReference type="Pfam" id="PF00135"/>
    </source>
</evidence>
<dbReference type="InterPro" id="IPR002018">
    <property type="entry name" value="CarbesteraseB"/>
</dbReference>
<reference evidence="5" key="1">
    <citation type="journal article" date="2020" name="Stud. Mycol.">
        <title>101 Dothideomycetes genomes: a test case for predicting lifestyles and emergence of pathogens.</title>
        <authorList>
            <person name="Haridas S."/>
            <person name="Albert R."/>
            <person name="Binder M."/>
            <person name="Bloem J."/>
            <person name="Labutti K."/>
            <person name="Salamov A."/>
            <person name="Andreopoulos B."/>
            <person name="Baker S."/>
            <person name="Barry K."/>
            <person name="Bills G."/>
            <person name="Bluhm B."/>
            <person name="Cannon C."/>
            <person name="Castanera R."/>
            <person name="Culley D."/>
            <person name="Daum C."/>
            <person name="Ezra D."/>
            <person name="Gonzalez J."/>
            <person name="Henrissat B."/>
            <person name="Kuo A."/>
            <person name="Liang C."/>
            <person name="Lipzen A."/>
            <person name="Lutzoni F."/>
            <person name="Magnuson J."/>
            <person name="Mondo S."/>
            <person name="Nolan M."/>
            <person name="Ohm R."/>
            <person name="Pangilinan J."/>
            <person name="Park H.-J."/>
            <person name="Ramirez L."/>
            <person name="Alfaro M."/>
            <person name="Sun H."/>
            <person name="Tritt A."/>
            <person name="Yoshinaga Y."/>
            <person name="Zwiers L.-H."/>
            <person name="Turgeon B."/>
            <person name="Goodwin S."/>
            <person name="Spatafora J."/>
            <person name="Crous P."/>
            <person name="Grigoriev I."/>
        </authorList>
    </citation>
    <scope>NUCLEOTIDE SEQUENCE</scope>
    <source>
        <strain evidence="5">CBS 121167</strain>
    </source>
</reference>
<dbReference type="RefSeq" id="XP_033393914.1">
    <property type="nucleotide sequence ID" value="XM_033541054.1"/>
</dbReference>
<keyword evidence="6" id="KW-1185">Reference proteome</keyword>
<dbReference type="GO" id="GO:0016787">
    <property type="term" value="F:hydrolase activity"/>
    <property type="evidence" value="ECO:0007669"/>
    <property type="project" value="UniProtKB-KW"/>
</dbReference>
<gene>
    <name evidence="5" type="ORF">K452DRAFT_290790</name>
</gene>
<evidence type="ECO:0000256" key="2">
    <source>
        <dbReference type="ARBA" id="ARBA00022801"/>
    </source>
</evidence>
<dbReference type="SUPFAM" id="SSF53474">
    <property type="entry name" value="alpha/beta-Hydrolases"/>
    <property type="match status" value="1"/>
</dbReference>
<evidence type="ECO:0000313" key="5">
    <source>
        <dbReference type="EMBL" id="KAF2138201.1"/>
    </source>
</evidence>
<dbReference type="Pfam" id="PF00135">
    <property type="entry name" value="COesterase"/>
    <property type="match status" value="1"/>
</dbReference>